<evidence type="ECO:0000313" key="3">
    <source>
        <dbReference type="Proteomes" id="UP000815677"/>
    </source>
</evidence>
<reference evidence="2" key="1">
    <citation type="submission" date="2014-09" db="EMBL/GenBank/DDBJ databases">
        <title>Genome sequence of the luminous mushroom Mycena chlorophos for searching fungal bioluminescence genes.</title>
        <authorList>
            <person name="Tanaka Y."/>
            <person name="Kasuga D."/>
            <person name="Oba Y."/>
            <person name="Hase S."/>
            <person name="Sato K."/>
            <person name="Oba Y."/>
            <person name="Sakakibara Y."/>
        </authorList>
    </citation>
    <scope>NUCLEOTIDE SEQUENCE</scope>
</reference>
<dbReference type="Pfam" id="PF24864">
    <property type="entry name" value="DUF7730"/>
    <property type="match status" value="1"/>
</dbReference>
<dbReference type="PANTHER" id="PTHR38790">
    <property type="entry name" value="2EXR DOMAIN-CONTAINING PROTEIN-RELATED"/>
    <property type="match status" value="1"/>
</dbReference>
<dbReference type="EMBL" id="DF839234">
    <property type="protein sequence ID" value="GAT43723.1"/>
    <property type="molecule type" value="Genomic_DNA"/>
</dbReference>
<keyword evidence="3" id="KW-1185">Reference proteome</keyword>
<accession>A0ABQ0KXP8</accession>
<name>A0ABQ0KXP8_MYCCL</name>
<organism evidence="2 3">
    <name type="scientific">Mycena chlorophos</name>
    <name type="common">Agaric fungus</name>
    <name type="synonym">Agaricus chlorophos</name>
    <dbReference type="NCBI Taxonomy" id="658473"/>
    <lineage>
        <taxon>Eukaryota</taxon>
        <taxon>Fungi</taxon>
        <taxon>Dikarya</taxon>
        <taxon>Basidiomycota</taxon>
        <taxon>Agaricomycotina</taxon>
        <taxon>Agaricomycetes</taxon>
        <taxon>Agaricomycetidae</taxon>
        <taxon>Agaricales</taxon>
        <taxon>Marasmiineae</taxon>
        <taxon>Mycenaceae</taxon>
        <taxon>Mycena</taxon>
    </lineage>
</organism>
<sequence>MKAQAQWPAFTGIANSISQLVGLGNADAKGSQWNSVSRPTRIDLSRSPALEQPTTPLSLFSLPPELRYCIYEQALGLRDIHLFLHNAVRSPAHRRILRVRSRNGTVPGTAIALLRTCRQVYLEAYRIPLEGNALHVEANELQLRLGPLRRVARAMVAHLQPRHHLRTVSRLLTMNLQSLVICFDDKHAPMNSQKARLVEYDPRMLVGEPWAQTVRRISTLKAFRIEFAVRGSVVQTDDSRWEALENDMLQRMLGRGLTPA</sequence>
<dbReference type="PANTHER" id="PTHR38790:SF4">
    <property type="entry name" value="2EXR DOMAIN-CONTAINING PROTEIN"/>
    <property type="match status" value="1"/>
</dbReference>
<evidence type="ECO:0000259" key="1">
    <source>
        <dbReference type="Pfam" id="PF24864"/>
    </source>
</evidence>
<proteinExistence type="predicted"/>
<gene>
    <name evidence="2" type="ORF">MCHLO_01393</name>
</gene>
<protein>
    <recommendedName>
        <fullName evidence="1">DUF7730 domain-containing protein</fullName>
    </recommendedName>
</protein>
<dbReference type="InterPro" id="IPR056632">
    <property type="entry name" value="DUF7730"/>
</dbReference>
<dbReference type="Proteomes" id="UP000815677">
    <property type="component" value="Unassembled WGS sequence"/>
</dbReference>
<evidence type="ECO:0000313" key="2">
    <source>
        <dbReference type="EMBL" id="GAT43723.1"/>
    </source>
</evidence>
<feature type="domain" description="DUF7730" evidence="1">
    <location>
        <begin position="58"/>
        <end position="138"/>
    </location>
</feature>